<evidence type="ECO:0000256" key="9">
    <source>
        <dbReference type="ARBA" id="ARBA00022840"/>
    </source>
</evidence>
<accession>A0A7M7KIA0</accession>
<feature type="compositionally biased region" description="Basic and acidic residues" evidence="14">
    <location>
        <begin position="132"/>
        <end position="204"/>
    </location>
</feature>
<evidence type="ECO:0000259" key="15">
    <source>
        <dbReference type="PROSITE" id="PS50011"/>
    </source>
</evidence>
<dbReference type="GO" id="GO:0005524">
    <property type="term" value="F:ATP binding"/>
    <property type="evidence" value="ECO:0007669"/>
    <property type="project" value="UniProtKB-KW"/>
</dbReference>
<keyword evidence="4" id="KW-0723">Serine/threonine-protein kinase</keyword>
<evidence type="ECO:0000256" key="2">
    <source>
        <dbReference type="ARBA" id="ARBA00006485"/>
    </source>
</evidence>
<dbReference type="Pfam" id="PF00069">
    <property type="entry name" value="Pkinase"/>
    <property type="match status" value="1"/>
</dbReference>
<dbReference type="Gene3D" id="3.30.200.20">
    <property type="entry name" value="Phosphorylase Kinase, domain 1"/>
    <property type="match status" value="1"/>
</dbReference>
<dbReference type="GO" id="GO:0005634">
    <property type="term" value="C:nucleus"/>
    <property type="evidence" value="ECO:0007669"/>
    <property type="project" value="TreeGrafter"/>
</dbReference>
<keyword evidence="8" id="KW-0418">Kinase</keyword>
<dbReference type="InParanoid" id="A0A7M7KIA0"/>
<name>A0A7M7KIA0_VARDE</name>
<evidence type="ECO:0000256" key="7">
    <source>
        <dbReference type="ARBA" id="ARBA00022741"/>
    </source>
</evidence>
<dbReference type="InterPro" id="IPR011009">
    <property type="entry name" value="Kinase-like_dom_sf"/>
</dbReference>
<organism evidence="16 17">
    <name type="scientific">Varroa destructor</name>
    <name type="common">Honeybee mite</name>
    <dbReference type="NCBI Taxonomy" id="109461"/>
    <lineage>
        <taxon>Eukaryota</taxon>
        <taxon>Metazoa</taxon>
        <taxon>Ecdysozoa</taxon>
        <taxon>Arthropoda</taxon>
        <taxon>Chelicerata</taxon>
        <taxon>Arachnida</taxon>
        <taxon>Acari</taxon>
        <taxon>Parasitiformes</taxon>
        <taxon>Mesostigmata</taxon>
        <taxon>Gamasina</taxon>
        <taxon>Dermanyssoidea</taxon>
        <taxon>Varroidae</taxon>
        <taxon>Varroa</taxon>
    </lineage>
</organism>
<evidence type="ECO:0000313" key="16">
    <source>
        <dbReference type="EnsemblMetazoa" id="XP_022665801"/>
    </source>
</evidence>
<feature type="compositionally biased region" description="Acidic residues" evidence="14">
    <location>
        <begin position="279"/>
        <end position="291"/>
    </location>
</feature>
<proteinExistence type="inferred from homology"/>
<evidence type="ECO:0000256" key="4">
    <source>
        <dbReference type="ARBA" id="ARBA00022527"/>
    </source>
</evidence>
<reference evidence="16" key="1">
    <citation type="submission" date="2021-01" db="UniProtKB">
        <authorList>
            <consortium name="EnsemblMetazoa"/>
        </authorList>
    </citation>
    <scope>IDENTIFICATION</scope>
</reference>
<keyword evidence="9" id="KW-0067">ATP-binding</keyword>
<dbReference type="CDD" id="cd07843">
    <property type="entry name" value="STKc_CDC2L1"/>
    <property type="match status" value="1"/>
</dbReference>
<dbReference type="SMART" id="SM00220">
    <property type="entry name" value="S_TKc"/>
    <property type="match status" value="1"/>
</dbReference>
<dbReference type="FunFam" id="3.30.200.20:FF:000054">
    <property type="entry name" value="Cyclin-dependent kinase 11B"/>
    <property type="match status" value="1"/>
</dbReference>
<evidence type="ECO:0000313" key="17">
    <source>
        <dbReference type="Proteomes" id="UP000594260"/>
    </source>
</evidence>
<dbReference type="InterPro" id="IPR008271">
    <property type="entry name" value="Ser/Thr_kinase_AS"/>
</dbReference>
<feature type="compositionally biased region" description="Gly residues" evidence="14">
    <location>
        <begin position="389"/>
        <end position="398"/>
    </location>
</feature>
<dbReference type="InterPro" id="IPR045267">
    <property type="entry name" value="CDK11/PITSLRE_STKc"/>
</dbReference>
<comment type="catalytic activity">
    <reaction evidence="12">
        <text>L-seryl-[protein] + ATP = O-phospho-L-seryl-[protein] + ADP + H(+)</text>
        <dbReference type="Rhea" id="RHEA:17989"/>
        <dbReference type="Rhea" id="RHEA-COMP:9863"/>
        <dbReference type="Rhea" id="RHEA-COMP:11604"/>
        <dbReference type="ChEBI" id="CHEBI:15378"/>
        <dbReference type="ChEBI" id="CHEBI:29999"/>
        <dbReference type="ChEBI" id="CHEBI:30616"/>
        <dbReference type="ChEBI" id="CHEBI:83421"/>
        <dbReference type="ChEBI" id="CHEBI:456216"/>
        <dbReference type="EC" id="2.7.11.22"/>
    </reaction>
</comment>
<evidence type="ECO:0000256" key="13">
    <source>
        <dbReference type="ARBA" id="ARBA00079859"/>
    </source>
</evidence>
<dbReference type="GO" id="GO:0007346">
    <property type="term" value="P:regulation of mitotic cell cycle"/>
    <property type="evidence" value="ECO:0007669"/>
    <property type="project" value="TreeGrafter"/>
</dbReference>
<evidence type="ECO:0000256" key="12">
    <source>
        <dbReference type="ARBA" id="ARBA00048367"/>
    </source>
</evidence>
<dbReference type="AlphaFoldDB" id="A0A7M7KIA0"/>
<evidence type="ECO:0000256" key="14">
    <source>
        <dbReference type="SAM" id="MobiDB-lite"/>
    </source>
</evidence>
<evidence type="ECO:0000256" key="8">
    <source>
        <dbReference type="ARBA" id="ARBA00022777"/>
    </source>
</evidence>
<feature type="compositionally biased region" description="Low complexity" evidence="14">
    <location>
        <begin position="205"/>
        <end position="216"/>
    </location>
</feature>
<keyword evidence="5" id="KW-0597">Phosphoprotein</keyword>
<feature type="region of interest" description="Disordered" evidence="14">
    <location>
        <begin position="62"/>
        <end position="457"/>
    </location>
</feature>
<keyword evidence="17" id="KW-1185">Reference proteome</keyword>
<dbReference type="PANTHER" id="PTHR24056:SF107">
    <property type="entry name" value="CYCLIN-DEPENDENT KINASE 11A-RELATED"/>
    <property type="match status" value="1"/>
</dbReference>
<keyword evidence="6" id="KW-0808">Transferase</keyword>
<dbReference type="PROSITE" id="PS50011">
    <property type="entry name" value="PROTEIN_KINASE_DOM"/>
    <property type="match status" value="1"/>
</dbReference>
<protein>
    <recommendedName>
        <fullName evidence="3">cyclin-dependent kinase</fullName>
        <ecNumber evidence="3">2.7.11.22</ecNumber>
    </recommendedName>
    <alternativeName>
        <fullName evidence="13">Galactosyltransferase-associated protein kinase p58/GTA</fullName>
    </alternativeName>
</protein>
<keyword evidence="7" id="KW-0547">Nucleotide-binding</keyword>
<feature type="compositionally biased region" description="Basic and acidic residues" evidence="14">
    <location>
        <begin position="85"/>
        <end position="109"/>
    </location>
</feature>
<dbReference type="OrthoDB" id="647at2759"/>
<evidence type="ECO:0000256" key="1">
    <source>
        <dbReference type="ARBA" id="ARBA00001946"/>
    </source>
</evidence>
<dbReference type="KEGG" id="vde:111252349"/>
<evidence type="ECO:0000256" key="6">
    <source>
        <dbReference type="ARBA" id="ARBA00022679"/>
    </source>
</evidence>
<comment type="catalytic activity">
    <reaction evidence="11">
        <text>L-threonyl-[protein] + ATP = O-phospho-L-threonyl-[protein] + ADP + H(+)</text>
        <dbReference type="Rhea" id="RHEA:46608"/>
        <dbReference type="Rhea" id="RHEA-COMP:11060"/>
        <dbReference type="Rhea" id="RHEA-COMP:11605"/>
        <dbReference type="ChEBI" id="CHEBI:15378"/>
        <dbReference type="ChEBI" id="CHEBI:30013"/>
        <dbReference type="ChEBI" id="CHEBI:30616"/>
        <dbReference type="ChEBI" id="CHEBI:61977"/>
        <dbReference type="ChEBI" id="CHEBI:456216"/>
        <dbReference type="EC" id="2.7.11.22"/>
    </reaction>
</comment>
<sequence>MCSRTSRKIYDLKMFSIRFINRTEDAEGRPAVTIMWHLSTSFAVPTSTFMPVNQRECMHISNSEASSGDQDDQEDTLEIKPPQRPQRERDGRGDRTSNDWERRDSHKDTGSGSLRGQDRRHRTDKHHKARHRERERDSSYRDYDRSRDDGQRGSRESTHHSSRDRRDRRSDRDDERDRDRERERDRDRSVKDAREKLNRNRLEKQQQQQQQQQQHQSGGGHSSGDEELQRRRERLLAALNERERKTNNEDLFRESRDRERSPQERPARTRQPHPHAHPDEDDDDDDDDDDLDLHKTAQSTAKRLSPSRDKSIGTSAISRSRLKDAGNRASTGSERSDASGSGLDESSTAGESGGGATDDERDLSKGDKANKEKDLAGISIKDSRREGPSGSGDNGGGPQPMDVDDGDDEPRPPVAQRAEQKDIREEDEFLENRGAETERDHVRDDDSQDGPLDGETDPIEELIDYFPAMQGCRRVEEFHCLNRIEEGTYGVVYRAKDKQTDEIVALKRLKMEKEKEGFPITSLREINTLLKAQHPNIVTVREIVVGSNMDKIYIVMDYVEHDLKSLMDTMKSPFLVGEVKTLMRQLLKAVAHMHDNWILHRDLKTSNLLLSHKGVLKVGDFGLAREYGSPLKHYTPVVVTLWYRAPELLLGSKEYSCPIDVWSVGCIFGELLTLKPMFQGKSEVDQLNRIFKELGTPSEKIWPGFNDLPMVKRLSFDQQPYNLLRKKIPETLLSMAGFNLLNALLTYCPGKRINAEDALRHEWFTEKPDPVEPDMFPTWPAKSEGATATARRVQSPKPPSGGQQAKNLLDDDFGFRMTSTNRGVSSKGTGFSLRF</sequence>
<dbReference type="RefSeq" id="XP_022665801.1">
    <property type="nucleotide sequence ID" value="XM_022810066.1"/>
</dbReference>
<feature type="compositionally biased region" description="Basic residues" evidence="14">
    <location>
        <begin position="118"/>
        <end position="131"/>
    </location>
</feature>
<dbReference type="Gene3D" id="1.10.510.10">
    <property type="entry name" value="Transferase(Phosphotransferase) domain 1"/>
    <property type="match status" value="1"/>
</dbReference>
<dbReference type="InterPro" id="IPR050108">
    <property type="entry name" value="CDK"/>
</dbReference>
<dbReference type="SUPFAM" id="SSF56112">
    <property type="entry name" value="Protein kinase-like (PK-like)"/>
    <property type="match status" value="1"/>
</dbReference>
<evidence type="ECO:0000256" key="10">
    <source>
        <dbReference type="ARBA" id="ARBA00023306"/>
    </source>
</evidence>
<dbReference type="FunFam" id="1.10.510.10:FF:000124">
    <property type="entry name" value="cyclin-dependent kinase 11B isoform X1"/>
    <property type="match status" value="1"/>
</dbReference>
<feature type="domain" description="Protein kinase" evidence="15">
    <location>
        <begin position="478"/>
        <end position="764"/>
    </location>
</feature>
<dbReference type="PANTHER" id="PTHR24056">
    <property type="entry name" value="CELL DIVISION PROTEIN KINASE"/>
    <property type="match status" value="1"/>
</dbReference>
<keyword evidence="10" id="KW-0131">Cell cycle</keyword>
<dbReference type="GO" id="GO:0004693">
    <property type="term" value="F:cyclin-dependent protein serine/threonine kinase activity"/>
    <property type="evidence" value="ECO:0007669"/>
    <property type="project" value="UniProtKB-EC"/>
</dbReference>
<dbReference type="PROSITE" id="PS00108">
    <property type="entry name" value="PROTEIN_KINASE_ST"/>
    <property type="match status" value="1"/>
</dbReference>
<feature type="compositionally biased region" description="Basic and acidic residues" evidence="14">
    <location>
        <begin position="362"/>
        <end position="387"/>
    </location>
</feature>
<evidence type="ECO:0000256" key="3">
    <source>
        <dbReference type="ARBA" id="ARBA00012425"/>
    </source>
</evidence>
<feature type="compositionally biased region" description="Basic and acidic residues" evidence="14">
    <location>
        <begin position="240"/>
        <end position="267"/>
    </location>
</feature>
<comment type="cofactor">
    <cofactor evidence="1">
        <name>Mg(2+)</name>
        <dbReference type="ChEBI" id="CHEBI:18420"/>
    </cofactor>
</comment>
<feature type="region of interest" description="Disordered" evidence="14">
    <location>
        <begin position="781"/>
        <end position="808"/>
    </location>
</feature>
<comment type="similarity">
    <text evidence="2">Belongs to the protein kinase superfamily. CMGC Ser/Thr protein kinase family. CDC2/CDKX subfamily.</text>
</comment>
<feature type="compositionally biased region" description="Acidic residues" evidence="14">
    <location>
        <begin position="446"/>
        <end position="457"/>
    </location>
</feature>
<dbReference type="EnsemblMetazoa" id="XM_022810066">
    <property type="protein sequence ID" value="XP_022665801"/>
    <property type="gene ID" value="LOC111252349"/>
</dbReference>
<dbReference type="EC" id="2.7.11.22" evidence="3"/>
<dbReference type="InterPro" id="IPR000719">
    <property type="entry name" value="Prot_kinase_dom"/>
</dbReference>
<evidence type="ECO:0000256" key="11">
    <source>
        <dbReference type="ARBA" id="ARBA00047811"/>
    </source>
</evidence>
<dbReference type="Proteomes" id="UP000594260">
    <property type="component" value="Unplaced"/>
</dbReference>
<evidence type="ECO:0000256" key="5">
    <source>
        <dbReference type="ARBA" id="ARBA00022553"/>
    </source>
</evidence>
<feature type="compositionally biased region" description="Basic and acidic residues" evidence="14">
    <location>
        <begin position="418"/>
        <end position="445"/>
    </location>
</feature>
<dbReference type="GeneID" id="111252349"/>